<dbReference type="GO" id="GO:0046872">
    <property type="term" value="F:metal ion binding"/>
    <property type="evidence" value="ECO:0007669"/>
    <property type="project" value="UniProtKB-KW"/>
</dbReference>
<dbReference type="eggNOG" id="COG0662">
    <property type="taxonomic scope" value="Bacteria"/>
</dbReference>
<dbReference type="AlphaFoldDB" id="L0DNN5"/>
<organism evidence="3 4">
    <name type="scientific">Singulisphaera acidiphila (strain ATCC BAA-1392 / DSM 18658 / VKM B-2454 / MOB10)</name>
    <dbReference type="NCBI Taxonomy" id="886293"/>
    <lineage>
        <taxon>Bacteria</taxon>
        <taxon>Pseudomonadati</taxon>
        <taxon>Planctomycetota</taxon>
        <taxon>Planctomycetia</taxon>
        <taxon>Isosphaerales</taxon>
        <taxon>Isosphaeraceae</taxon>
        <taxon>Singulisphaera</taxon>
    </lineage>
</organism>
<name>L0DNN5_SINAD</name>
<gene>
    <name evidence="3" type="ordered locus">Sinac_6343</name>
</gene>
<keyword evidence="1" id="KW-0479">Metal-binding</keyword>
<dbReference type="KEGG" id="saci:Sinac_6343"/>
<evidence type="ECO:0000259" key="2">
    <source>
        <dbReference type="Pfam" id="PF07883"/>
    </source>
</evidence>
<keyword evidence="4" id="KW-1185">Reference proteome</keyword>
<feature type="domain" description="Cupin type-2" evidence="2">
    <location>
        <begin position="87"/>
        <end position="155"/>
    </location>
</feature>
<dbReference type="STRING" id="886293.Sinac_6343"/>
<evidence type="ECO:0000313" key="4">
    <source>
        <dbReference type="Proteomes" id="UP000010798"/>
    </source>
</evidence>
<dbReference type="EMBL" id="CP003364">
    <property type="protein sequence ID" value="AGA30425.1"/>
    <property type="molecule type" value="Genomic_DNA"/>
</dbReference>
<proteinExistence type="predicted"/>
<dbReference type="RefSeq" id="WP_015249508.1">
    <property type="nucleotide sequence ID" value="NC_019892.1"/>
</dbReference>
<dbReference type="SUPFAM" id="SSF51182">
    <property type="entry name" value="RmlC-like cupins"/>
    <property type="match status" value="1"/>
</dbReference>
<dbReference type="GO" id="GO:0016853">
    <property type="term" value="F:isomerase activity"/>
    <property type="evidence" value="ECO:0007669"/>
    <property type="project" value="UniProtKB-KW"/>
</dbReference>
<keyword evidence="3" id="KW-0413">Isomerase</keyword>
<protein>
    <submittedName>
        <fullName evidence="3">Mannose-6-phosphate isomerase</fullName>
    </submittedName>
</protein>
<dbReference type="Gene3D" id="2.60.120.10">
    <property type="entry name" value="Jelly Rolls"/>
    <property type="match status" value="1"/>
</dbReference>
<dbReference type="PANTHER" id="PTHR35848:SF6">
    <property type="entry name" value="CUPIN TYPE-2 DOMAIN-CONTAINING PROTEIN"/>
    <property type="match status" value="1"/>
</dbReference>
<dbReference type="OrthoDB" id="9792093at2"/>
<reference evidence="3 4" key="1">
    <citation type="submission" date="2012-02" db="EMBL/GenBank/DDBJ databases">
        <title>Complete sequence of chromosome of Singulisphaera acidiphila DSM 18658.</title>
        <authorList>
            <consortium name="US DOE Joint Genome Institute (JGI-PGF)"/>
            <person name="Lucas S."/>
            <person name="Copeland A."/>
            <person name="Lapidus A."/>
            <person name="Glavina del Rio T."/>
            <person name="Dalin E."/>
            <person name="Tice H."/>
            <person name="Bruce D."/>
            <person name="Goodwin L."/>
            <person name="Pitluck S."/>
            <person name="Peters L."/>
            <person name="Ovchinnikova G."/>
            <person name="Chertkov O."/>
            <person name="Kyrpides N."/>
            <person name="Mavromatis K."/>
            <person name="Ivanova N."/>
            <person name="Brettin T."/>
            <person name="Detter J.C."/>
            <person name="Han C."/>
            <person name="Larimer F."/>
            <person name="Land M."/>
            <person name="Hauser L."/>
            <person name="Markowitz V."/>
            <person name="Cheng J.-F."/>
            <person name="Hugenholtz P."/>
            <person name="Woyke T."/>
            <person name="Wu D."/>
            <person name="Tindall B."/>
            <person name="Pomrenke H."/>
            <person name="Brambilla E."/>
            <person name="Klenk H.-P."/>
            <person name="Eisen J.A."/>
        </authorList>
    </citation>
    <scope>NUCLEOTIDE SEQUENCE [LARGE SCALE GENOMIC DNA]</scope>
    <source>
        <strain evidence="4">ATCC BAA-1392 / DSM 18658 / VKM B-2454 / MOB10</strain>
    </source>
</reference>
<dbReference type="Pfam" id="PF07883">
    <property type="entry name" value="Cupin_2"/>
    <property type="match status" value="1"/>
</dbReference>
<dbReference type="InterPro" id="IPR013096">
    <property type="entry name" value="Cupin_2"/>
</dbReference>
<dbReference type="InterPro" id="IPR011051">
    <property type="entry name" value="RmlC_Cupin_sf"/>
</dbReference>
<sequence>MNTVLTTRRPRFRPETIALSAVLFAVILGWASREYAFAQSKAVARSQTVPLDQVKMNEYSYEGKPVGQVGVYLEGDTPRSSKFVTGRFVLEPGQTPHAPHTHVEEEVMVIESGQGEIFCDGKTTKVGPGSVMFTTPNDPHGIVNTGKTPIVFYFIKWASKDAK</sequence>
<accession>L0DNN5</accession>
<dbReference type="Proteomes" id="UP000010798">
    <property type="component" value="Chromosome"/>
</dbReference>
<dbReference type="PANTHER" id="PTHR35848">
    <property type="entry name" value="OXALATE-BINDING PROTEIN"/>
    <property type="match status" value="1"/>
</dbReference>
<dbReference type="HOGENOM" id="CLU_141551_0_0_0"/>
<evidence type="ECO:0000256" key="1">
    <source>
        <dbReference type="ARBA" id="ARBA00022723"/>
    </source>
</evidence>
<evidence type="ECO:0000313" key="3">
    <source>
        <dbReference type="EMBL" id="AGA30425.1"/>
    </source>
</evidence>
<dbReference type="InterPro" id="IPR051610">
    <property type="entry name" value="GPI/OXD"/>
</dbReference>
<dbReference type="InterPro" id="IPR014710">
    <property type="entry name" value="RmlC-like_jellyroll"/>
</dbReference>